<feature type="region of interest" description="Disordered" evidence="1">
    <location>
        <begin position="48"/>
        <end position="69"/>
    </location>
</feature>
<proteinExistence type="predicted"/>
<sequence length="200" mass="23969">MSILRSHVGWKTKHFRGMTLEEIKEKFIPVWKQLKDFVRMSSTEEGERMKRKGLKLDQGSAKRMKTSEDVSEEDLKGMMQLVPVEEKIIRLGGHTAVYQFFVDMLKQFDREDLHQLWALVKETLSIRHAIKDKENELWVELKRLFEPDFEDQLWTYNQNLMHDPLDWKLYDTSGVHHVFTKDQEIFMLVERDYPLRRGLA</sequence>
<accession>A0A699Q988</accession>
<dbReference type="AlphaFoldDB" id="A0A699Q988"/>
<comment type="caution">
    <text evidence="2">The sequence shown here is derived from an EMBL/GenBank/DDBJ whole genome shotgun (WGS) entry which is preliminary data.</text>
</comment>
<dbReference type="EMBL" id="BKCJ010998159">
    <property type="protein sequence ID" value="GFC63481.1"/>
    <property type="molecule type" value="Genomic_DNA"/>
</dbReference>
<protein>
    <submittedName>
        <fullName evidence="2">Uncharacterized protein</fullName>
    </submittedName>
</protein>
<feature type="non-terminal residue" evidence="2">
    <location>
        <position position="200"/>
    </location>
</feature>
<gene>
    <name evidence="2" type="ORF">Tci_835451</name>
</gene>
<name>A0A699Q988_TANCI</name>
<reference evidence="2" key="1">
    <citation type="journal article" date="2019" name="Sci. Rep.">
        <title>Draft genome of Tanacetum cinerariifolium, the natural source of mosquito coil.</title>
        <authorList>
            <person name="Yamashiro T."/>
            <person name="Shiraishi A."/>
            <person name="Satake H."/>
            <person name="Nakayama K."/>
        </authorList>
    </citation>
    <scope>NUCLEOTIDE SEQUENCE</scope>
</reference>
<evidence type="ECO:0000313" key="2">
    <source>
        <dbReference type="EMBL" id="GFC63481.1"/>
    </source>
</evidence>
<evidence type="ECO:0000256" key="1">
    <source>
        <dbReference type="SAM" id="MobiDB-lite"/>
    </source>
</evidence>
<organism evidence="2">
    <name type="scientific">Tanacetum cinerariifolium</name>
    <name type="common">Dalmatian daisy</name>
    <name type="synonym">Chrysanthemum cinerariifolium</name>
    <dbReference type="NCBI Taxonomy" id="118510"/>
    <lineage>
        <taxon>Eukaryota</taxon>
        <taxon>Viridiplantae</taxon>
        <taxon>Streptophyta</taxon>
        <taxon>Embryophyta</taxon>
        <taxon>Tracheophyta</taxon>
        <taxon>Spermatophyta</taxon>
        <taxon>Magnoliopsida</taxon>
        <taxon>eudicotyledons</taxon>
        <taxon>Gunneridae</taxon>
        <taxon>Pentapetalae</taxon>
        <taxon>asterids</taxon>
        <taxon>campanulids</taxon>
        <taxon>Asterales</taxon>
        <taxon>Asteraceae</taxon>
        <taxon>Asteroideae</taxon>
        <taxon>Anthemideae</taxon>
        <taxon>Anthemidinae</taxon>
        <taxon>Tanacetum</taxon>
    </lineage>
</organism>